<dbReference type="SUPFAM" id="SSF101904">
    <property type="entry name" value="GyrA/ParC C-terminal domain-like"/>
    <property type="match status" value="1"/>
</dbReference>
<dbReference type="AlphaFoldDB" id="L0AX56"/>
<evidence type="ECO:0000256" key="3">
    <source>
        <dbReference type="ARBA" id="ARBA00023125"/>
    </source>
</evidence>
<dbReference type="Proteomes" id="UP000031512">
    <property type="component" value="Chromosome 1"/>
</dbReference>
<dbReference type="CDD" id="cd00187">
    <property type="entry name" value="TOP4c"/>
    <property type="match status" value="1"/>
</dbReference>
<dbReference type="RefSeq" id="XP_004829499.1">
    <property type="nucleotide sequence ID" value="XM_004829442.1"/>
</dbReference>
<dbReference type="Gene3D" id="1.10.268.10">
    <property type="entry name" value="Topoisomerase, domain 3"/>
    <property type="match status" value="1"/>
</dbReference>
<proteinExistence type="inferred from homology"/>
<evidence type="ECO:0000259" key="8">
    <source>
        <dbReference type="PROSITE" id="PS52040"/>
    </source>
</evidence>
<dbReference type="GO" id="GO:0005524">
    <property type="term" value="F:ATP binding"/>
    <property type="evidence" value="ECO:0007669"/>
    <property type="project" value="InterPro"/>
</dbReference>
<evidence type="ECO:0000256" key="5">
    <source>
        <dbReference type="PROSITE-ProRule" id="PRU01384"/>
    </source>
</evidence>
<evidence type="ECO:0000256" key="4">
    <source>
        <dbReference type="ARBA" id="ARBA00023235"/>
    </source>
</evidence>
<dbReference type="EMBL" id="CP001669">
    <property type="protein sequence ID" value="AFZ79833.1"/>
    <property type="molecule type" value="Genomic_DNA"/>
</dbReference>
<dbReference type="InterPro" id="IPR035516">
    <property type="entry name" value="Gyrase/topoIV_suA_C"/>
</dbReference>
<keyword evidence="10" id="KW-1185">Reference proteome</keyword>
<comment type="catalytic activity">
    <reaction evidence="5">
        <text>ATP-dependent breakage, passage and rejoining of double-stranded DNA.</text>
        <dbReference type="EC" id="5.6.2.2"/>
    </reaction>
</comment>
<accession>L0AX56</accession>
<dbReference type="STRING" id="1537102.L0AX56"/>
<reference evidence="9 10" key="1">
    <citation type="journal article" date="2012" name="BMC Genomics">
        <title>Comparative genomic analysis and phylogenetic position of Theileria equi.</title>
        <authorList>
            <person name="Kappmeyer L.S."/>
            <person name="Thiagarajan M."/>
            <person name="Herndon D.R."/>
            <person name="Ramsay J.D."/>
            <person name="Caler E."/>
            <person name="Djikeng A."/>
            <person name="Gillespie J.J."/>
            <person name="Lau A.O."/>
            <person name="Roalson E.H."/>
            <person name="Silva J.C."/>
            <person name="Silva M.G."/>
            <person name="Suarez C.E."/>
            <person name="Ueti M.W."/>
            <person name="Nene V.M."/>
            <person name="Mealey R.H."/>
            <person name="Knowles D.P."/>
            <person name="Brayton K.A."/>
        </authorList>
    </citation>
    <scope>NUCLEOTIDE SEQUENCE [LARGE SCALE GENOMIC DNA]</scope>
    <source>
        <strain evidence="9 10">WA</strain>
    </source>
</reference>
<dbReference type="SMART" id="SM00434">
    <property type="entry name" value="TOP4c"/>
    <property type="match status" value="1"/>
</dbReference>
<dbReference type="KEGG" id="beq:BEWA_026820"/>
<keyword evidence="3 5" id="KW-0238">DNA-binding</keyword>
<gene>
    <name evidence="9" type="ORF">BEWA_026820</name>
</gene>
<evidence type="ECO:0000313" key="9">
    <source>
        <dbReference type="EMBL" id="AFZ79833.1"/>
    </source>
</evidence>
<dbReference type="InterPro" id="IPR002205">
    <property type="entry name" value="Topo_IIA_dom_A"/>
</dbReference>
<dbReference type="Gene3D" id="3.90.199.10">
    <property type="entry name" value="Topoisomerase II, domain 5"/>
    <property type="match status" value="1"/>
</dbReference>
<feature type="active site" description="O-(5'-phospho-DNA)-tyrosine intermediate" evidence="5">
    <location>
        <position position="233"/>
    </location>
</feature>
<dbReference type="PANTHER" id="PTHR43493:SF5">
    <property type="entry name" value="DNA GYRASE SUBUNIT A, CHLOROPLASTIC_MITOCHONDRIAL"/>
    <property type="match status" value="1"/>
</dbReference>
<comment type="similarity">
    <text evidence="1">Belongs to the type II topoisomerase GyrA/ParC subunit family.</text>
</comment>
<dbReference type="OrthoDB" id="734at2759"/>
<dbReference type="PROSITE" id="PS52040">
    <property type="entry name" value="TOPO_IIA"/>
    <property type="match status" value="1"/>
</dbReference>
<keyword evidence="4 5" id="KW-0413">Isomerase</keyword>
<dbReference type="EC" id="5.99.1.3" evidence="9"/>
<dbReference type="GO" id="GO:0009330">
    <property type="term" value="C:DNA topoisomerase type II (double strand cut, ATP-hydrolyzing) complex"/>
    <property type="evidence" value="ECO:0007669"/>
    <property type="project" value="TreeGrafter"/>
</dbReference>
<dbReference type="InterPro" id="IPR013758">
    <property type="entry name" value="Topo_IIA_A/C_ab"/>
</dbReference>
<dbReference type="Gene3D" id="3.30.1360.40">
    <property type="match status" value="1"/>
</dbReference>
<dbReference type="GO" id="GO:0003677">
    <property type="term" value="F:DNA binding"/>
    <property type="evidence" value="ECO:0007669"/>
    <property type="project" value="UniProtKB-UniRule"/>
</dbReference>
<dbReference type="PANTHER" id="PTHR43493">
    <property type="entry name" value="DNA GYRASE/TOPOISOMERASE SUBUNIT A"/>
    <property type="match status" value="1"/>
</dbReference>
<feature type="signal peptide" evidence="7">
    <location>
        <begin position="1"/>
        <end position="20"/>
    </location>
</feature>
<dbReference type="GO" id="GO:0003918">
    <property type="term" value="F:DNA topoisomerase type II (double strand cut, ATP-hydrolyzing) activity"/>
    <property type="evidence" value="ECO:0007669"/>
    <property type="project" value="UniProtKB-EC"/>
</dbReference>
<sequence>MIFTGTFCAIIAILLDITHGFQRYSPIETRGILRNAGKHYRSRLVRNGDSAVNLEGKSWFRLSSGESQVPDSTKDGETNVPEGNESLNLAASENRQENVAEEGDGISSNTNDGLDSGVSIPNLELCDEVGTSFMKYALSIILGRALPDARDGLKVVHRRILWAMHALKLGGSTAYRKCAKVVGDVLGNYHPHSDKSVYDALCRLSQDFIMRVPLIDGHGNFGSADDPPAAMRYTECRLSHFSEKLMLEDIHNNTVDFVPNFDSTEMEPTALPSCVPSLLINGSSGIAVGLATNVPPHNPHEIISAAILMAKNAGNVDIDTLLDVVKGPDFPTGGIIKTGMDALKKLYTTGKGTLSIEAKFTFEEKFASKGTKEVVNSFDSLDELSFSPGTRISIVITEIPYNVKMTDIIMSMTKAIKEGKMLGISDIRDESDRNGVRLVIELKRQITTPIEVEDILKQLKSQTELSSFFKCNFIALDKNGTKPIRFTLHSYLKIWLDFRVETVKRRTRYLLEKAKNSLHLTRGFIIVIDYIDDIIKMIKECSSIQQVRENLAKQEYGSLSPQQITAVLKMTLSQLSRLEHDRFLQEQEKLNNIISNYQTLLLDDSNIYSLIANELEEIQKNYKNLYHSKKRYTSILVGSKPAIHTLMDDQAISKPQESTLDSSLIVVNNHGWVQRIKLDKSFHISQKSRSIYSSRVYEPPSALHSLNSESKTVCSNLKVFHSICYPDDMCMVVCKNGFCSMFPVEKLRLCKRGYPLWKMLSMDVDEEIVLLTTVNSIKDYLVVGFEDGNVGIYKSEFITRKRKVNDMRKLKLWKRERAPPIFALFGHSSSNLLIGKYYV</sequence>
<dbReference type="GeneID" id="15803754"/>
<keyword evidence="2 5" id="KW-0799">Topoisomerase</keyword>
<evidence type="ECO:0000256" key="7">
    <source>
        <dbReference type="SAM" id="SignalP"/>
    </source>
</evidence>
<evidence type="ECO:0000256" key="1">
    <source>
        <dbReference type="ARBA" id="ARBA00008263"/>
    </source>
</evidence>
<evidence type="ECO:0000313" key="10">
    <source>
        <dbReference type="Proteomes" id="UP000031512"/>
    </source>
</evidence>
<dbReference type="eggNOG" id="KOG0355">
    <property type="taxonomic scope" value="Eukaryota"/>
</dbReference>
<keyword evidence="7" id="KW-0732">Signal</keyword>
<organism evidence="9 10">
    <name type="scientific">Theileria equi strain WA</name>
    <dbReference type="NCBI Taxonomy" id="1537102"/>
    <lineage>
        <taxon>Eukaryota</taxon>
        <taxon>Sar</taxon>
        <taxon>Alveolata</taxon>
        <taxon>Apicomplexa</taxon>
        <taxon>Aconoidasida</taxon>
        <taxon>Piroplasmida</taxon>
        <taxon>Theileriidae</taxon>
        <taxon>Theileria</taxon>
    </lineage>
</organism>
<name>L0AX56_THEEQ</name>
<dbReference type="Pfam" id="PF00521">
    <property type="entry name" value="DNA_topoisoIV"/>
    <property type="match status" value="1"/>
</dbReference>
<dbReference type="InterPro" id="IPR013760">
    <property type="entry name" value="Topo_IIA-like_dom_sf"/>
</dbReference>
<dbReference type="GO" id="GO:0006265">
    <property type="term" value="P:DNA topological change"/>
    <property type="evidence" value="ECO:0007669"/>
    <property type="project" value="UniProtKB-UniRule"/>
</dbReference>
<dbReference type="InterPro" id="IPR050220">
    <property type="entry name" value="Type_II_DNA_Topoisomerases"/>
</dbReference>
<protein>
    <submittedName>
        <fullName evidence="9">DNA gyrase subunit A, putative</fullName>
        <ecNumber evidence="9">5.99.1.3</ecNumber>
    </submittedName>
</protein>
<dbReference type="SUPFAM" id="SSF56719">
    <property type="entry name" value="Type II DNA topoisomerase"/>
    <property type="match status" value="1"/>
</dbReference>
<feature type="region of interest" description="Disordered" evidence="6">
    <location>
        <begin position="64"/>
        <end position="113"/>
    </location>
</feature>
<feature type="chain" id="PRO_5003939319" evidence="7">
    <location>
        <begin position="21"/>
        <end position="839"/>
    </location>
</feature>
<dbReference type="VEuPathDB" id="PiroplasmaDB:BEWA_026820"/>
<evidence type="ECO:0000256" key="6">
    <source>
        <dbReference type="SAM" id="MobiDB-lite"/>
    </source>
</evidence>
<dbReference type="InterPro" id="IPR013757">
    <property type="entry name" value="Topo_IIA_A_a_sf"/>
</dbReference>
<evidence type="ECO:0000256" key="2">
    <source>
        <dbReference type="ARBA" id="ARBA00023029"/>
    </source>
</evidence>
<feature type="domain" description="Topo IIA-type catalytic" evidence="8">
    <location>
        <begin position="146"/>
        <end position="646"/>
    </location>
</feature>